<feature type="compositionally biased region" description="Polar residues" evidence="1">
    <location>
        <begin position="72"/>
        <end position="90"/>
    </location>
</feature>
<dbReference type="AlphaFoldDB" id="A0AAV4STS8"/>
<feature type="region of interest" description="Disordered" evidence="1">
    <location>
        <begin position="51"/>
        <end position="91"/>
    </location>
</feature>
<protein>
    <submittedName>
        <fullName evidence="2">Uncharacterized protein</fullName>
    </submittedName>
</protein>
<evidence type="ECO:0000313" key="2">
    <source>
        <dbReference type="EMBL" id="GIY36721.1"/>
    </source>
</evidence>
<gene>
    <name evidence="2" type="ORF">CEXT_524591</name>
</gene>
<dbReference type="Proteomes" id="UP001054945">
    <property type="component" value="Unassembled WGS sequence"/>
</dbReference>
<reference evidence="2 3" key="1">
    <citation type="submission" date="2021-06" db="EMBL/GenBank/DDBJ databases">
        <title>Caerostris extrusa draft genome.</title>
        <authorList>
            <person name="Kono N."/>
            <person name="Arakawa K."/>
        </authorList>
    </citation>
    <scope>NUCLEOTIDE SEQUENCE [LARGE SCALE GENOMIC DNA]</scope>
</reference>
<comment type="caution">
    <text evidence="2">The sequence shown here is derived from an EMBL/GenBank/DDBJ whole genome shotgun (WGS) entry which is preliminary data.</text>
</comment>
<organism evidence="2 3">
    <name type="scientific">Caerostris extrusa</name>
    <name type="common">Bark spider</name>
    <name type="synonym">Caerostris bankana</name>
    <dbReference type="NCBI Taxonomy" id="172846"/>
    <lineage>
        <taxon>Eukaryota</taxon>
        <taxon>Metazoa</taxon>
        <taxon>Ecdysozoa</taxon>
        <taxon>Arthropoda</taxon>
        <taxon>Chelicerata</taxon>
        <taxon>Arachnida</taxon>
        <taxon>Araneae</taxon>
        <taxon>Araneomorphae</taxon>
        <taxon>Entelegynae</taxon>
        <taxon>Araneoidea</taxon>
        <taxon>Araneidae</taxon>
        <taxon>Caerostris</taxon>
    </lineage>
</organism>
<evidence type="ECO:0000256" key="1">
    <source>
        <dbReference type="SAM" id="MobiDB-lite"/>
    </source>
</evidence>
<sequence length="103" mass="11224">MERKGGGGVEYLLLLATTLLSSTKGPLTLSQLTGFVNEVHIRMMPRHQLSDFSNKDLSDTEGSLGQGEGWNKNRNICSPQRPSSTPSTLHPSVLFPVWSLSLA</sequence>
<dbReference type="EMBL" id="BPLR01010081">
    <property type="protein sequence ID" value="GIY36721.1"/>
    <property type="molecule type" value="Genomic_DNA"/>
</dbReference>
<evidence type="ECO:0000313" key="3">
    <source>
        <dbReference type="Proteomes" id="UP001054945"/>
    </source>
</evidence>
<proteinExistence type="predicted"/>
<accession>A0AAV4STS8</accession>
<keyword evidence="3" id="KW-1185">Reference proteome</keyword>
<name>A0AAV4STS8_CAEEX</name>